<dbReference type="AlphaFoldDB" id="A0A2H0YQM2"/>
<gene>
    <name evidence="2" type="ORF">COT26_01365</name>
</gene>
<reference evidence="3" key="1">
    <citation type="submission" date="2017-09" db="EMBL/GenBank/DDBJ databases">
        <title>Depth-based differentiation of microbial function through sediment-hosted aquifers and enrichment of novel symbionts in the deep terrestrial subsurface.</title>
        <authorList>
            <person name="Probst A.J."/>
            <person name="Ladd B."/>
            <person name="Jarett J.K."/>
            <person name="Geller-Mcgrath D.E."/>
            <person name="Sieber C.M.K."/>
            <person name="Emerson J.B."/>
            <person name="Anantharaman K."/>
            <person name="Thomas B.C."/>
            <person name="Malmstrom R."/>
            <person name="Stieglmeier M."/>
            <person name="Klingl A."/>
            <person name="Woyke T."/>
            <person name="Ryan C.M."/>
            <person name="Banfield J.F."/>
        </authorList>
    </citation>
    <scope>NUCLEOTIDE SEQUENCE [LARGE SCALE GENOMIC DNA]</scope>
</reference>
<name>A0A2H0YQM2_9BACT</name>
<sequence>MNEDENDITFEETEEKIEEKAEEEILPDNEDLAIEEKMKLTGEEEKWQEKLSHEIKNWKANASNYAPEIQKYIRDLKSEDLSPEDTGLFHVFSQAQEYPTPYFRQKFNKLVRKQIRESHGDYESAAYQLAKILESLSQPEE</sequence>
<comment type="caution">
    <text evidence="2">The sequence shown here is derived from an EMBL/GenBank/DDBJ whole genome shotgun (WGS) entry which is preliminary data.</text>
</comment>
<organism evidence="2 3">
    <name type="scientific">Candidatus Kerfeldbacteria bacterium CG08_land_8_20_14_0_20_43_14</name>
    <dbReference type="NCBI Taxonomy" id="2014246"/>
    <lineage>
        <taxon>Bacteria</taxon>
        <taxon>Candidatus Kerfeldiibacteriota</taxon>
    </lineage>
</organism>
<accession>A0A2H0YQM2</accession>
<dbReference type="EMBL" id="PEXW01000029">
    <property type="protein sequence ID" value="PIS40801.1"/>
    <property type="molecule type" value="Genomic_DNA"/>
</dbReference>
<evidence type="ECO:0000313" key="3">
    <source>
        <dbReference type="Proteomes" id="UP000236845"/>
    </source>
</evidence>
<feature type="region of interest" description="Disordered" evidence="1">
    <location>
        <begin position="1"/>
        <end position="23"/>
    </location>
</feature>
<evidence type="ECO:0000313" key="2">
    <source>
        <dbReference type="EMBL" id="PIS40801.1"/>
    </source>
</evidence>
<evidence type="ECO:0000256" key="1">
    <source>
        <dbReference type="SAM" id="MobiDB-lite"/>
    </source>
</evidence>
<dbReference type="Proteomes" id="UP000236845">
    <property type="component" value="Unassembled WGS sequence"/>
</dbReference>
<proteinExistence type="predicted"/>
<protein>
    <submittedName>
        <fullName evidence="2">Uncharacterized protein</fullName>
    </submittedName>
</protein>